<dbReference type="EMBL" id="JAEPBH010000030">
    <property type="protein sequence ID" value="MBK4716066.1"/>
    <property type="molecule type" value="Genomic_DNA"/>
</dbReference>
<keyword evidence="4" id="KW-1185">Reference proteome</keyword>
<gene>
    <name evidence="3" type="primary">qseG</name>
    <name evidence="3" type="ORF">JJB97_12175</name>
</gene>
<comment type="caution">
    <text evidence="3">The sequence shown here is derived from an EMBL/GenBank/DDBJ whole genome shotgun (WGS) entry which is preliminary data.</text>
</comment>
<feature type="chain" id="PRO_5035421715" evidence="2">
    <location>
        <begin position="30"/>
        <end position="251"/>
    </location>
</feature>
<dbReference type="AlphaFoldDB" id="A0A8K0V3B6"/>
<dbReference type="InterPro" id="IPR025262">
    <property type="entry name" value="QseG"/>
</dbReference>
<dbReference type="Proteomes" id="UP000659047">
    <property type="component" value="Unassembled WGS sequence"/>
</dbReference>
<evidence type="ECO:0000313" key="3">
    <source>
        <dbReference type="EMBL" id="MBK4716066.1"/>
    </source>
</evidence>
<evidence type="ECO:0000313" key="4">
    <source>
        <dbReference type="Proteomes" id="UP000659047"/>
    </source>
</evidence>
<proteinExistence type="predicted"/>
<feature type="region of interest" description="Disordered" evidence="1">
    <location>
        <begin position="205"/>
        <end position="251"/>
    </location>
</feature>
<dbReference type="Pfam" id="PF13942">
    <property type="entry name" value="Lipoprotein_20"/>
    <property type="match status" value="1"/>
</dbReference>
<evidence type="ECO:0000256" key="2">
    <source>
        <dbReference type="SAM" id="SignalP"/>
    </source>
</evidence>
<name>A0A8K0V3B6_9ENTR</name>
<accession>A0A8K0V3B6</accession>
<keyword evidence="2" id="KW-0732">Signal</keyword>
<feature type="signal peptide" evidence="2">
    <location>
        <begin position="1"/>
        <end position="29"/>
    </location>
</feature>
<evidence type="ECO:0000256" key="1">
    <source>
        <dbReference type="SAM" id="MobiDB-lite"/>
    </source>
</evidence>
<feature type="compositionally biased region" description="Basic and acidic residues" evidence="1">
    <location>
        <begin position="224"/>
        <end position="242"/>
    </location>
</feature>
<dbReference type="NCBIfam" id="NF007997">
    <property type="entry name" value="PRK10722.1"/>
    <property type="match status" value="1"/>
</dbReference>
<protein>
    <submittedName>
        <fullName evidence="3">Two-component system QseEF-associated lipoprotein QseG</fullName>
    </submittedName>
</protein>
<reference evidence="3" key="1">
    <citation type="submission" date="2021-01" db="EMBL/GenBank/DDBJ databases">
        <title>Intestinitalea alba gen. nov., sp. nov., a novel genus of the family Enterobacteriaceae, isolated from the gut of the plastic-eating mealworm Tenebrio molitor L.</title>
        <authorList>
            <person name="Yang Y."/>
        </authorList>
    </citation>
    <scope>NUCLEOTIDE SEQUENCE</scope>
    <source>
        <strain evidence="3">BIT-L3</strain>
    </source>
</reference>
<organism evidence="3 4">
    <name type="scientific">Tenebrionibacter intestinalis</name>
    <dbReference type="NCBI Taxonomy" id="2799638"/>
    <lineage>
        <taxon>Bacteria</taxon>
        <taxon>Pseudomonadati</taxon>
        <taxon>Pseudomonadota</taxon>
        <taxon>Gammaproteobacteria</taxon>
        <taxon>Enterobacterales</taxon>
        <taxon>Enterobacteriaceae</taxon>
        <taxon>Tenebrionibacter/Tenebrionicola group</taxon>
        <taxon>Tenebrionibacter</taxon>
    </lineage>
</organism>
<sequence>MKKMMIKAAWRSALNTARWLIFPAALLLAGCMADKEGYGPSVKAEAPPPLQKQMTDYLNVDCQALWHIKGQAAETNPLYWLRGIGCAERLSPADARALARRWDEGTWQAALRQSILLAKARITPQERRLYTTKLDNFSYDIPGQVRPLFQLWRDGQLRELELVQSRGRYAALQQSADRDLDALRQREKQLRAQLEQTTRQLQNLTDIERQLSNRKTASGYLPTDKNEKHDELTAPGDKKRENAAQPEEITP</sequence>
<keyword evidence="3" id="KW-0449">Lipoprotein</keyword>
<dbReference type="PROSITE" id="PS51257">
    <property type="entry name" value="PROKAR_LIPOPROTEIN"/>
    <property type="match status" value="1"/>
</dbReference>